<dbReference type="OrthoDB" id="3561261at2759"/>
<name>A0A9X0ANX5_9HELO</name>
<reference evidence="1" key="1">
    <citation type="submission" date="2022-11" db="EMBL/GenBank/DDBJ databases">
        <title>Genome Resource of Sclerotinia nivalis Strain SnTB1, a Plant Pathogen Isolated from American Ginseng.</title>
        <authorList>
            <person name="Fan S."/>
        </authorList>
    </citation>
    <scope>NUCLEOTIDE SEQUENCE</scope>
    <source>
        <strain evidence="1">SnTB1</strain>
    </source>
</reference>
<comment type="caution">
    <text evidence="1">The sequence shown here is derived from an EMBL/GenBank/DDBJ whole genome shotgun (WGS) entry which is preliminary data.</text>
</comment>
<sequence length="191" mass="22310">MQFPSYVINQVWSEGCAATLLHLILPLPTMYSFDCTDRRFLKYIKGILWFNQSIRHLTFVLADETRDLPCAERDIALEDPIDVDYALNLFEGDPREVPCEKIPRHKSESPEIRKFDINVLKKLRFPQWAPGIPQFVLPEDLVVDFKIVVKREKAEELARRKKRFYALKELIAQDEDVPWQGVFYQGLVGGK</sequence>
<accession>A0A9X0ANX5</accession>
<proteinExistence type="predicted"/>
<keyword evidence="2" id="KW-1185">Reference proteome</keyword>
<dbReference type="Proteomes" id="UP001152300">
    <property type="component" value="Unassembled WGS sequence"/>
</dbReference>
<evidence type="ECO:0000313" key="1">
    <source>
        <dbReference type="EMBL" id="KAJ8066216.1"/>
    </source>
</evidence>
<organism evidence="1 2">
    <name type="scientific">Sclerotinia nivalis</name>
    <dbReference type="NCBI Taxonomy" id="352851"/>
    <lineage>
        <taxon>Eukaryota</taxon>
        <taxon>Fungi</taxon>
        <taxon>Dikarya</taxon>
        <taxon>Ascomycota</taxon>
        <taxon>Pezizomycotina</taxon>
        <taxon>Leotiomycetes</taxon>
        <taxon>Helotiales</taxon>
        <taxon>Sclerotiniaceae</taxon>
        <taxon>Sclerotinia</taxon>
    </lineage>
</organism>
<dbReference type="AlphaFoldDB" id="A0A9X0ANX5"/>
<gene>
    <name evidence="1" type="ORF">OCU04_005301</name>
</gene>
<dbReference type="EMBL" id="JAPEIS010000005">
    <property type="protein sequence ID" value="KAJ8066216.1"/>
    <property type="molecule type" value="Genomic_DNA"/>
</dbReference>
<evidence type="ECO:0000313" key="2">
    <source>
        <dbReference type="Proteomes" id="UP001152300"/>
    </source>
</evidence>
<protein>
    <submittedName>
        <fullName evidence="1">Uncharacterized protein</fullName>
    </submittedName>
</protein>